<evidence type="ECO:0000313" key="1">
    <source>
        <dbReference type="EMBL" id="KAK1843131.1"/>
    </source>
</evidence>
<gene>
    <name evidence="1" type="ORF">CCHR01_14237</name>
</gene>
<keyword evidence="2" id="KW-1185">Reference proteome</keyword>
<dbReference type="AlphaFoldDB" id="A0AAD9A800"/>
<reference evidence="1" key="1">
    <citation type="submission" date="2023-01" db="EMBL/GenBank/DDBJ databases">
        <title>Colletotrichum chrysophilum M932 genome sequence.</title>
        <authorList>
            <person name="Baroncelli R."/>
        </authorList>
    </citation>
    <scope>NUCLEOTIDE SEQUENCE</scope>
    <source>
        <strain evidence="1">M932</strain>
    </source>
</reference>
<evidence type="ECO:0000313" key="2">
    <source>
        <dbReference type="Proteomes" id="UP001243330"/>
    </source>
</evidence>
<organism evidence="1 2">
    <name type="scientific">Colletotrichum chrysophilum</name>
    <dbReference type="NCBI Taxonomy" id="1836956"/>
    <lineage>
        <taxon>Eukaryota</taxon>
        <taxon>Fungi</taxon>
        <taxon>Dikarya</taxon>
        <taxon>Ascomycota</taxon>
        <taxon>Pezizomycotina</taxon>
        <taxon>Sordariomycetes</taxon>
        <taxon>Hypocreomycetidae</taxon>
        <taxon>Glomerellales</taxon>
        <taxon>Glomerellaceae</taxon>
        <taxon>Colletotrichum</taxon>
        <taxon>Colletotrichum gloeosporioides species complex</taxon>
    </lineage>
</organism>
<dbReference type="Proteomes" id="UP001243330">
    <property type="component" value="Unassembled WGS sequence"/>
</dbReference>
<sequence length="218" mass="23326">MPYLRRKPPEVDRSGGAAAGRDPCLPWFLSWLPSLESTFDHCPITSFQIATCQVCGALQSVSSHPPDVGSCCATSSFGTSAYSAAINGQSETPAANAWRVSRQQATFCAPPTRQTPNMPLHSSHQHPGRGSLNLRIQIWLSSLAAIAACVPTDQSFRHLPFPHSSRQTPALPPPAKRSISRPLLSSGCLPPPAFHLPMASHKRPADLIRGSSAFPLCG</sequence>
<comment type="caution">
    <text evidence="1">The sequence shown here is derived from an EMBL/GenBank/DDBJ whole genome shotgun (WGS) entry which is preliminary data.</text>
</comment>
<protein>
    <submittedName>
        <fullName evidence="1">Uncharacterized protein</fullName>
    </submittedName>
</protein>
<name>A0AAD9A800_9PEZI</name>
<accession>A0AAD9A800</accession>
<dbReference type="EMBL" id="JAQOWY010000375">
    <property type="protein sequence ID" value="KAK1843131.1"/>
    <property type="molecule type" value="Genomic_DNA"/>
</dbReference>
<proteinExistence type="predicted"/>